<organism evidence="1">
    <name type="scientific">Penaeus monodon majanivirus B</name>
    <dbReference type="NCBI Taxonomy" id="2984272"/>
    <lineage>
        <taxon>Viruses</taxon>
        <taxon>Viruses incertae sedis</taxon>
        <taxon>Naldaviricetes</taxon>
        <taxon>Nimaviridae</taxon>
    </lineage>
</organism>
<sequence>MTEDSSRCDYQLIDGNIFDNEFRKRNVCICQQCNCITLRPHGLSADIVKHFGEYTNSYGRRKAKPHSKNTATLETRGRPGTIDFCEGIPCVANLFGQFFYGSSSNVHYSSRSYLDLHIREGVNNDTGANRLVYFRSCLDHLINDLQNKYTYIDTVVFPYLIGCGMAGGDWTQYEHIINTFANRLKENNIHVFVIRNDDAVKATRQYHSKRFGRNVIGAK</sequence>
<evidence type="ECO:0000313" key="1">
    <source>
        <dbReference type="EMBL" id="BDT61984.1"/>
    </source>
</evidence>
<proteinExistence type="predicted"/>
<name>A0A9C7C597_9VIRU</name>
<dbReference type="EMBL" id="LC738871">
    <property type="protein sequence ID" value="BDT61984.1"/>
    <property type="molecule type" value="Genomic_DNA"/>
</dbReference>
<reference evidence="1" key="1">
    <citation type="submission" date="2022-10" db="EMBL/GenBank/DDBJ databases">
        <title>Genome sequences of endogenous nimaviruses in decapod crustaceans.</title>
        <authorList>
            <person name="Kawato S."/>
            <person name="Nozaki R."/>
            <person name="Kondo H."/>
            <person name="Hirono I."/>
        </authorList>
    </citation>
    <scope>NUCLEOTIDE SEQUENCE</scope>
    <source>
        <strain evidence="1">Mikawa2016</strain>
    </source>
</reference>
<dbReference type="SUPFAM" id="SSF52949">
    <property type="entry name" value="Macro domain-like"/>
    <property type="match status" value="1"/>
</dbReference>
<dbReference type="Gene3D" id="3.40.220.10">
    <property type="entry name" value="Leucine Aminopeptidase, subunit E, domain 1"/>
    <property type="match status" value="1"/>
</dbReference>
<accession>A0A9C7C597</accession>
<dbReference type="InterPro" id="IPR043472">
    <property type="entry name" value="Macro_dom-like"/>
</dbReference>
<protein>
    <submittedName>
        <fullName evidence="1">Wsv206-like protein</fullName>
    </submittedName>
</protein>